<evidence type="ECO:0000256" key="1">
    <source>
        <dbReference type="ARBA" id="ARBA00009437"/>
    </source>
</evidence>
<reference evidence="6 7" key="1">
    <citation type="submission" date="2022-07" db="EMBL/GenBank/DDBJ databases">
        <title>Novel species in genus Aeromicrobium.</title>
        <authorList>
            <person name="Ye L."/>
        </authorList>
    </citation>
    <scope>NUCLEOTIDE SEQUENCE [LARGE SCALE GENOMIC DNA]</scope>
    <source>
        <strain evidence="7">zg-Y50</strain>
    </source>
</reference>
<comment type="similarity">
    <text evidence="1">Belongs to the LysR transcriptional regulatory family.</text>
</comment>
<accession>A0ABY5KGZ7</accession>
<evidence type="ECO:0000259" key="5">
    <source>
        <dbReference type="PROSITE" id="PS50931"/>
    </source>
</evidence>
<dbReference type="PROSITE" id="PS50931">
    <property type="entry name" value="HTH_LYSR"/>
    <property type="match status" value="1"/>
</dbReference>
<keyword evidence="3" id="KW-0238">DNA-binding</keyword>
<organism evidence="6 7">
    <name type="scientific">Aeromicrobium duanguangcaii</name>
    <dbReference type="NCBI Taxonomy" id="2968086"/>
    <lineage>
        <taxon>Bacteria</taxon>
        <taxon>Bacillati</taxon>
        <taxon>Actinomycetota</taxon>
        <taxon>Actinomycetes</taxon>
        <taxon>Propionibacteriales</taxon>
        <taxon>Nocardioidaceae</taxon>
        <taxon>Aeromicrobium</taxon>
    </lineage>
</organism>
<evidence type="ECO:0000256" key="2">
    <source>
        <dbReference type="ARBA" id="ARBA00023015"/>
    </source>
</evidence>
<dbReference type="InterPro" id="IPR036390">
    <property type="entry name" value="WH_DNA-bd_sf"/>
</dbReference>
<keyword evidence="7" id="KW-1185">Reference proteome</keyword>
<dbReference type="Pfam" id="PF03466">
    <property type="entry name" value="LysR_substrate"/>
    <property type="match status" value="1"/>
</dbReference>
<sequence>MKRTPTRSADRRHLEAFLAVIDRGSFAAAGRELGISQSAISQSLRQLEAIVGSELFVRTARPFNLTAAGRAAEPHARRSLQDLDAFMTAASPDTGLAVGRLTICTIPTQSAHPVAGLVGAFRAAHPRVRVDIIQPPSRSIADVPAAVRGGLADVGITEFPTAQHGLRSVEFESEEFVAVLPPHADHREDTIDAETFASYGIVIGPYFETSVAYALLKKQHPNIDSAIKIRTDHRESFQHLVAEGLGATLMSREGSATARRLGCRTLGFRPPLKRRTGLVYPSAYLTPPAAAFVEVCRSGDRRL</sequence>
<dbReference type="InterPro" id="IPR036388">
    <property type="entry name" value="WH-like_DNA-bd_sf"/>
</dbReference>
<dbReference type="PANTHER" id="PTHR30346">
    <property type="entry name" value="TRANSCRIPTIONAL DUAL REGULATOR HCAR-RELATED"/>
    <property type="match status" value="1"/>
</dbReference>
<dbReference type="CDD" id="cd05466">
    <property type="entry name" value="PBP2_LTTR_substrate"/>
    <property type="match status" value="1"/>
</dbReference>
<gene>
    <name evidence="6" type="ORF">NP095_06585</name>
</gene>
<evidence type="ECO:0000313" key="6">
    <source>
        <dbReference type="EMBL" id="UUI69754.1"/>
    </source>
</evidence>
<dbReference type="Proteomes" id="UP001315860">
    <property type="component" value="Chromosome"/>
</dbReference>
<dbReference type="EMBL" id="CP101990">
    <property type="protein sequence ID" value="UUI69754.1"/>
    <property type="molecule type" value="Genomic_DNA"/>
</dbReference>
<feature type="domain" description="HTH lysR-type" evidence="5">
    <location>
        <begin position="12"/>
        <end position="66"/>
    </location>
</feature>
<protein>
    <submittedName>
        <fullName evidence="6">LysR family transcriptional regulator</fullName>
    </submittedName>
</protein>
<evidence type="ECO:0000313" key="7">
    <source>
        <dbReference type="Proteomes" id="UP001315860"/>
    </source>
</evidence>
<evidence type="ECO:0000256" key="4">
    <source>
        <dbReference type="ARBA" id="ARBA00023163"/>
    </source>
</evidence>
<dbReference type="Gene3D" id="1.10.10.10">
    <property type="entry name" value="Winged helix-like DNA-binding domain superfamily/Winged helix DNA-binding domain"/>
    <property type="match status" value="1"/>
</dbReference>
<name>A0ABY5KGZ7_9ACTN</name>
<proteinExistence type="inferred from homology"/>
<dbReference type="SUPFAM" id="SSF53850">
    <property type="entry name" value="Periplasmic binding protein-like II"/>
    <property type="match status" value="1"/>
</dbReference>
<evidence type="ECO:0000256" key="3">
    <source>
        <dbReference type="ARBA" id="ARBA00023125"/>
    </source>
</evidence>
<dbReference type="PANTHER" id="PTHR30346:SF28">
    <property type="entry name" value="HTH-TYPE TRANSCRIPTIONAL REGULATOR CYNR"/>
    <property type="match status" value="1"/>
</dbReference>
<dbReference type="InterPro" id="IPR000847">
    <property type="entry name" value="LysR_HTH_N"/>
</dbReference>
<dbReference type="Pfam" id="PF00126">
    <property type="entry name" value="HTH_1"/>
    <property type="match status" value="1"/>
</dbReference>
<dbReference type="Gene3D" id="3.40.190.290">
    <property type="match status" value="1"/>
</dbReference>
<dbReference type="PRINTS" id="PR00039">
    <property type="entry name" value="HTHLYSR"/>
</dbReference>
<keyword evidence="2" id="KW-0805">Transcription regulation</keyword>
<dbReference type="RefSeq" id="WP_232416773.1">
    <property type="nucleotide sequence ID" value="NZ_CP101990.1"/>
</dbReference>
<keyword evidence="4" id="KW-0804">Transcription</keyword>
<dbReference type="InterPro" id="IPR005119">
    <property type="entry name" value="LysR_subst-bd"/>
</dbReference>
<dbReference type="SUPFAM" id="SSF46785">
    <property type="entry name" value="Winged helix' DNA-binding domain"/>
    <property type="match status" value="1"/>
</dbReference>